<dbReference type="AlphaFoldDB" id="A0A645I2S3"/>
<accession>A0A645I2S3</accession>
<sequence>MIFIKQFHLCFIIPTVEQPRELVMETEELHFLLFQSFFGEIAEHQHRAGNVAVFVENRGGAVLNKDARAVAGNQNRMVGQFERFARFQHPLNGVFDRLAREFVDDVEYFRQWSACGLVERPAGQSFRYMVENDHASLGVRGNHPVTNRQQRGFKHLFFLV</sequence>
<reference evidence="1" key="1">
    <citation type="submission" date="2019-08" db="EMBL/GenBank/DDBJ databases">
        <authorList>
            <person name="Kucharzyk K."/>
            <person name="Murdoch R.W."/>
            <person name="Higgins S."/>
            <person name="Loffler F."/>
        </authorList>
    </citation>
    <scope>NUCLEOTIDE SEQUENCE</scope>
</reference>
<evidence type="ECO:0000313" key="1">
    <source>
        <dbReference type="EMBL" id="MPN45166.1"/>
    </source>
</evidence>
<organism evidence="1">
    <name type="scientific">bioreactor metagenome</name>
    <dbReference type="NCBI Taxonomy" id="1076179"/>
    <lineage>
        <taxon>unclassified sequences</taxon>
        <taxon>metagenomes</taxon>
        <taxon>ecological metagenomes</taxon>
    </lineage>
</organism>
<dbReference type="EMBL" id="VSSQ01104838">
    <property type="protein sequence ID" value="MPN45166.1"/>
    <property type="molecule type" value="Genomic_DNA"/>
</dbReference>
<name>A0A645I2S3_9ZZZZ</name>
<proteinExistence type="predicted"/>
<protein>
    <submittedName>
        <fullName evidence="1">Uncharacterized protein</fullName>
    </submittedName>
</protein>
<comment type="caution">
    <text evidence="1">The sequence shown here is derived from an EMBL/GenBank/DDBJ whole genome shotgun (WGS) entry which is preliminary data.</text>
</comment>
<gene>
    <name evidence="1" type="ORF">SDC9_192733</name>
</gene>